<keyword evidence="5" id="KW-0206">Cytoskeleton</keyword>
<evidence type="ECO:0000256" key="3">
    <source>
        <dbReference type="ARBA" id="ARBA00022490"/>
    </source>
</evidence>
<comment type="similarity">
    <text evidence="2">Belongs to the MAP7 family.</text>
</comment>
<feature type="compositionally biased region" description="Low complexity" evidence="6">
    <location>
        <begin position="268"/>
        <end position="282"/>
    </location>
</feature>
<reference evidence="7" key="1">
    <citation type="thesis" date="2021" institute="BYU ScholarsArchive" country="Provo, UT, USA">
        <title>Applications of and Algorithms for Genome Assembly and Genomic Analyses with an Emphasis on Marine Teleosts.</title>
        <authorList>
            <person name="Pickett B.D."/>
        </authorList>
    </citation>
    <scope>NUCLEOTIDE SEQUENCE</scope>
    <source>
        <strain evidence="7">HI-2016</strain>
    </source>
</reference>
<dbReference type="AlphaFoldDB" id="A0A8T2PHZ2"/>
<proteinExistence type="inferred from homology"/>
<gene>
    <name evidence="7" type="ORF">JZ751_022594</name>
</gene>
<evidence type="ECO:0000313" key="7">
    <source>
        <dbReference type="EMBL" id="KAG9351346.1"/>
    </source>
</evidence>
<comment type="subcellular location">
    <subcellularLocation>
        <location evidence="1">Cytoplasm</location>
        <location evidence="1">Cytoskeleton</location>
    </subcellularLocation>
</comment>
<dbReference type="PANTHER" id="PTHR15073:SF5">
    <property type="entry name" value="MAP7 DOMAIN-CONTAINING PROTEIN 3"/>
    <property type="match status" value="1"/>
</dbReference>
<comment type="caution">
    <text evidence="7">The sequence shown here is derived from an EMBL/GenBank/DDBJ whole genome shotgun (WGS) entry which is preliminary data.</text>
</comment>
<dbReference type="InterPro" id="IPR051483">
    <property type="entry name" value="MAP7_domain-containing"/>
</dbReference>
<feature type="compositionally biased region" description="Basic and acidic residues" evidence="6">
    <location>
        <begin position="19"/>
        <end position="29"/>
    </location>
</feature>
<sequence>MLWMLLHRASRAEWSGAEGGKRERERERGWPQLRSVKARIAQAEERRSQAASSPGSEEAESTASTITVQGARPVIDGATLRIDDKLRVAKERREEQEKQQASRESQILEREKKTKQQYERQMEERQKKLEEQRRKEAQRRAAVEDKRRQKQEEEKGFDLELCAQFPVSSVKAQSPAVDKRSSSAANLKQQGDSAISKRLSSSSATLMKSSEKSSSPQKRSSSVSSGAGGKSQPSPKIEKKATKDEQVRRPMATPTDSTALSRLLTPTKASLARSKSSAALSAEGSDHQESHLYPRSASASPLHPSRGPVRSRSIDRQKASSSAAASSTQKIEKEKRFSSPGTKRPASPSSGLSRRRSPSPAAPPSSTSKRPSSPAAAKQSPRNHPPSPSSAKQRPPSPQPNSKPPPIQRPALTPTGPPTLRKRDSKSKESSAAQPIAPQSQETPLPSNTSSSKTKDDSGTKAIAGTTSAEAAAKILAENRRLAREQKEREEQLRVQREEEER</sequence>
<dbReference type="GO" id="GO:0000226">
    <property type="term" value="P:microtubule cytoskeleton organization"/>
    <property type="evidence" value="ECO:0007669"/>
    <property type="project" value="InterPro"/>
</dbReference>
<evidence type="ECO:0000256" key="5">
    <source>
        <dbReference type="ARBA" id="ARBA00023212"/>
    </source>
</evidence>
<name>A0A8T2PHZ2_9TELE</name>
<feature type="region of interest" description="Disordered" evidence="6">
    <location>
        <begin position="8"/>
        <end position="467"/>
    </location>
</feature>
<feature type="region of interest" description="Disordered" evidence="6">
    <location>
        <begin position="483"/>
        <end position="502"/>
    </location>
</feature>
<evidence type="ECO:0000256" key="2">
    <source>
        <dbReference type="ARBA" id="ARBA00007525"/>
    </source>
</evidence>
<dbReference type="GO" id="GO:0015630">
    <property type="term" value="C:microtubule cytoskeleton"/>
    <property type="evidence" value="ECO:0007669"/>
    <property type="project" value="InterPro"/>
</dbReference>
<dbReference type="OrthoDB" id="9950536at2759"/>
<evidence type="ECO:0000256" key="6">
    <source>
        <dbReference type="SAM" id="MobiDB-lite"/>
    </source>
</evidence>
<accession>A0A8T2PHZ2</accession>
<feature type="compositionally biased region" description="Basic and acidic residues" evidence="6">
    <location>
        <begin position="81"/>
        <end position="158"/>
    </location>
</feature>
<dbReference type="Proteomes" id="UP000824540">
    <property type="component" value="Unassembled WGS sequence"/>
</dbReference>
<feature type="compositionally biased region" description="Low complexity" evidence="6">
    <location>
        <begin position="193"/>
        <end position="225"/>
    </location>
</feature>
<feature type="compositionally biased region" description="Polar residues" evidence="6">
    <location>
        <begin position="430"/>
        <end position="446"/>
    </location>
</feature>
<protein>
    <submittedName>
        <fullName evidence="7">Uncharacterized protein</fullName>
    </submittedName>
</protein>
<keyword evidence="8" id="KW-1185">Reference proteome</keyword>
<keyword evidence="3" id="KW-0963">Cytoplasm</keyword>
<feature type="compositionally biased region" description="Pro residues" evidence="6">
    <location>
        <begin position="395"/>
        <end position="408"/>
    </location>
</feature>
<dbReference type="InterPro" id="IPR008604">
    <property type="entry name" value="MAP7_fam"/>
</dbReference>
<feature type="compositionally biased region" description="Low complexity" evidence="6">
    <location>
        <begin position="49"/>
        <end position="67"/>
    </location>
</feature>
<keyword evidence="4" id="KW-0175">Coiled coil</keyword>
<evidence type="ECO:0000313" key="8">
    <source>
        <dbReference type="Proteomes" id="UP000824540"/>
    </source>
</evidence>
<evidence type="ECO:0000256" key="1">
    <source>
        <dbReference type="ARBA" id="ARBA00004245"/>
    </source>
</evidence>
<dbReference type="EMBL" id="JAFBMS010000006">
    <property type="protein sequence ID" value="KAG9351346.1"/>
    <property type="molecule type" value="Genomic_DNA"/>
</dbReference>
<feature type="compositionally biased region" description="Polar residues" evidence="6">
    <location>
        <begin position="182"/>
        <end position="192"/>
    </location>
</feature>
<dbReference type="Pfam" id="PF05672">
    <property type="entry name" value="MAP7"/>
    <property type="match status" value="1"/>
</dbReference>
<dbReference type="PANTHER" id="PTHR15073">
    <property type="entry name" value="MICROTUBULE-ASSOCIATED PROTEIN"/>
    <property type="match status" value="1"/>
</dbReference>
<feature type="compositionally biased region" description="Low complexity" evidence="6">
    <location>
        <begin position="364"/>
        <end position="382"/>
    </location>
</feature>
<organism evidence="7 8">
    <name type="scientific">Albula glossodonta</name>
    <name type="common">roundjaw bonefish</name>
    <dbReference type="NCBI Taxonomy" id="121402"/>
    <lineage>
        <taxon>Eukaryota</taxon>
        <taxon>Metazoa</taxon>
        <taxon>Chordata</taxon>
        <taxon>Craniata</taxon>
        <taxon>Vertebrata</taxon>
        <taxon>Euteleostomi</taxon>
        <taxon>Actinopterygii</taxon>
        <taxon>Neopterygii</taxon>
        <taxon>Teleostei</taxon>
        <taxon>Albuliformes</taxon>
        <taxon>Albulidae</taxon>
        <taxon>Albula</taxon>
    </lineage>
</organism>
<feature type="compositionally biased region" description="Basic and acidic residues" evidence="6">
    <location>
        <begin position="236"/>
        <end position="248"/>
    </location>
</feature>
<evidence type="ECO:0000256" key="4">
    <source>
        <dbReference type="ARBA" id="ARBA00023054"/>
    </source>
</evidence>